<accession>A0A9D3Z4L7</accession>
<comment type="caution">
    <text evidence="8">The sequence shown here is derived from an EMBL/GenBank/DDBJ whole genome shotgun (WGS) entry which is preliminary data.</text>
</comment>
<dbReference type="PROSITE" id="PS50850">
    <property type="entry name" value="MFS"/>
    <property type="match status" value="2"/>
</dbReference>
<proteinExistence type="predicted"/>
<feature type="transmembrane region" description="Helical" evidence="6">
    <location>
        <begin position="320"/>
        <end position="340"/>
    </location>
</feature>
<keyword evidence="9" id="KW-1185">Reference proteome</keyword>
<keyword evidence="5 6" id="KW-0472">Membrane</keyword>
<dbReference type="SUPFAM" id="SSF103473">
    <property type="entry name" value="MFS general substrate transporter"/>
    <property type="match status" value="1"/>
</dbReference>
<evidence type="ECO:0000313" key="9">
    <source>
        <dbReference type="Proteomes" id="UP000828390"/>
    </source>
</evidence>
<feature type="transmembrane region" description="Helical" evidence="6">
    <location>
        <begin position="145"/>
        <end position="176"/>
    </location>
</feature>
<feature type="transmembrane region" description="Helical" evidence="6">
    <location>
        <begin position="188"/>
        <end position="208"/>
    </location>
</feature>
<evidence type="ECO:0000256" key="5">
    <source>
        <dbReference type="ARBA" id="ARBA00023136"/>
    </source>
</evidence>
<dbReference type="InterPro" id="IPR011701">
    <property type="entry name" value="MFS"/>
</dbReference>
<keyword evidence="3 6" id="KW-0812">Transmembrane</keyword>
<dbReference type="InterPro" id="IPR036259">
    <property type="entry name" value="MFS_trans_sf"/>
</dbReference>
<evidence type="ECO:0000256" key="1">
    <source>
        <dbReference type="ARBA" id="ARBA00004141"/>
    </source>
</evidence>
<feature type="transmembrane region" description="Helical" evidence="6">
    <location>
        <begin position="120"/>
        <end position="139"/>
    </location>
</feature>
<keyword evidence="2" id="KW-0813">Transport</keyword>
<dbReference type="PANTHER" id="PTHR23506">
    <property type="entry name" value="GH10249P"/>
    <property type="match status" value="1"/>
</dbReference>
<feature type="transmembrane region" description="Helical" evidence="6">
    <location>
        <begin position="54"/>
        <end position="77"/>
    </location>
</feature>
<feature type="transmembrane region" description="Helical" evidence="6">
    <location>
        <begin position="89"/>
        <end position="113"/>
    </location>
</feature>
<keyword evidence="4 6" id="KW-1133">Transmembrane helix</keyword>
<feature type="transmembrane region" description="Helical" evidence="6">
    <location>
        <begin position="256"/>
        <end position="275"/>
    </location>
</feature>
<dbReference type="GO" id="GO:0022857">
    <property type="term" value="F:transmembrane transporter activity"/>
    <property type="evidence" value="ECO:0007669"/>
    <property type="project" value="InterPro"/>
</dbReference>
<gene>
    <name evidence="8" type="ORF">DPMN_069581</name>
</gene>
<dbReference type="AlphaFoldDB" id="A0A9D3Z4L7"/>
<feature type="transmembrane region" description="Helical" evidence="6">
    <location>
        <begin position="352"/>
        <end position="378"/>
    </location>
</feature>
<reference evidence="8" key="1">
    <citation type="journal article" date="2019" name="bioRxiv">
        <title>The Genome of the Zebra Mussel, Dreissena polymorpha: A Resource for Invasive Species Research.</title>
        <authorList>
            <person name="McCartney M.A."/>
            <person name="Auch B."/>
            <person name="Kono T."/>
            <person name="Mallez S."/>
            <person name="Zhang Y."/>
            <person name="Obille A."/>
            <person name="Becker A."/>
            <person name="Abrahante J.E."/>
            <person name="Garbe J."/>
            <person name="Badalamenti J.P."/>
            <person name="Herman A."/>
            <person name="Mangelson H."/>
            <person name="Liachko I."/>
            <person name="Sullivan S."/>
            <person name="Sone E.D."/>
            <person name="Koren S."/>
            <person name="Silverstein K.A.T."/>
            <person name="Beckman K.B."/>
            <person name="Gohl D.M."/>
        </authorList>
    </citation>
    <scope>NUCLEOTIDE SEQUENCE</scope>
    <source>
        <strain evidence="8">Duluth1</strain>
        <tissue evidence="8">Whole animal</tissue>
    </source>
</reference>
<feature type="transmembrane region" description="Helical" evidence="6">
    <location>
        <begin position="399"/>
        <end position="419"/>
    </location>
</feature>
<dbReference type="GO" id="GO:0016020">
    <property type="term" value="C:membrane"/>
    <property type="evidence" value="ECO:0007669"/>
    <property type="project" value="UniProtKB-SubCell"/>
</dbReference>
<dbReference type="Proteomes" id="UP000828390">
    <property type="component" value="Unassembled WGS sequence"/>
</dbReference>
<feature type="transmembrane region" description="Helical" evidence="6">
    <location>
        <begin position="214"/>
        <end position="235"/>
    </location>
</feature>
<evidence type="ECO:0000256" key="2">
    <source>
        <dbReference type="ARBA" id="ARBA00022448"/>
    </source>
</evidence>
<evidence type="ECO:0000256" key="3">
    <source>
        <dbReference type="ARBA" id="ARBA00022692"/>
    </source>
</evidence>
<dbReference type="InterPro" id="IPR050930">
    <property type="entry name" value="MFS_Vesicular_Transporter"/>
</dbReference>
<feature type="transmembrane region" description="Helical" evidence="6">
    <location>
        <begin position="291"/>
        <end position="313"/>
    </location>
</feature>
<feature type="domain" description="Major facilitator superfamily (MFS) profile" evidence="7">
    <location>
        <begin position="257"/>
        <end position="469"/>
    </location>
</feature>
<feature type="domain" description="Major facilitator superfamily (MFS) profile" evidence="7">
    <location>
        <begin position="1"/>
        <end position="239"/>
    </location>
</feature>
<evidence type="ECO:0000256" key="6">
    <source>
        <dbReference type="SAM" id="Phobius"/>
    </source>
</evidence>
<dbReference type="Gene3D" id="1.20.1250.20">
    <property type="entry name" value="MFS general substrate transporter like domains"/>
    <property type="match status" value="2"/>
</dbReference>
<dbReference type="EMBL" id="JAIWYP010000014">
    <property type="protein sequence ID" value="KAH3710114.1"/>
    <property type="molecule type" value="Genomic_DNA"/>
</dbReference>
<protein>
    <recommendedName>
        <fullName evidence="7">Major facilitator superfamily (MFS) profile domain-containing protein</fullName>
    </recommendedName>
</protein>
<sequence length="469" mass="50152">MPRKDNQHKMSATEITPLLGNSTSVKEVDLQNGLSAKTGEAEFSFSSVDRRRKFILVSMAFVNFCAVCSFSILAPFFPIEAGRKGASQTIVGMIFGVFELVIVISSPIFGNYISKIGCKFMYVSGIMVCGVCAILFGTLDMSPDGTIFIVMCFLCRSVEALGCSAFVTALWAILAYEFPDNVTTVMGMLETFSGLGMMVGPPIGGALYELGGYGLPFFILGSLVIVCGLLTAYAMPAIGEGSKLYEGSFFTLLKSPLVLVTFVNISVGSIALGFMEPTFAGHLSQFHLKTWLLGLMFLIAPAVYAITAPLWGYICDKKGYIRLMIAGGNIVAVFSWLIIGPAPFLPFVPDKLYINGIALVLMGLGLGCALIPTFKALLIGANSLGMENNLDTYGKCSGFFNSSFAFGAFLGPTIGGFLVDQLGFPWASCGIALLLGIGALLMLIYMCLVRKLPSLPENPVSMDTKTLNP</sequence>
<reference evidence="8" key="2">
    <citation type="submission" date="2020-11" db="EMBL/GenBank/DDBJ databases">
        <authorList>
            <person name="McCartney M.A."/>
            <person name="Auch B."/>
            <person name="Kono T."/>
            <person name="Mallez S."/>
            <person name="Becker A."/>
            <person name="Gohl D.M."/>
            <person name="Silverstein K.A.T."/>
            <person name="Koren S."/>
            <person name="Bechman K.B."/>
            <person name="Herman A."/>
            <person name="Abrahante J.E."/>
            <person name="Garbe J."/>
        </authorList>
    </citation>
    <scope>NUCLEOTIDE SEQUENCE</scope>
    <source>
        <strain evidence="8">Duluth1</strain>
        <tissue evidence="8">Whole animal</tissue>
    </source>
</reference>
<dbReference type="Pfam" id="PF07690">
    <property type="entry name" value="MFS_1"/>
    <property type="match status" value="1"/>
</dbReference>
<organism evidence="8 9">
    <name type="scientific">Dreissena polymorpha</name>
    <name type="common">Zebra mussel</name>
    <name type="synonym">Mytilus polymorpha</name>
    <dbReference type="NCBI Taxonomy" id="45954"/>
    <lineage>
        <taxon>Eukaryota</taxon>
        <taxon>Metazoa</taxon>
        <taxon>Spiralia</taxon>
        <taxon>Lophotrochozoa</taxon>
        <taxon>Mollusca</taxon>
        <taxon>Bivalvia</taxon>
        <taxon>Autobranchia</taxon>
        <taxon>Heteroconchia</taxon>
        <taxon>Euheterodonta</taxon>
        <taxon>Imparidentia</taxon>
        <taxon>Neoheterodontei</taxon>
        <taxon>Myida</taxon>
        <taxon>Dreissenoidea</taxon>
        <taxon>Dreissenidae</taxon>
        <taxon>Dreissena</taxon>
    </lineage>
</organism>
<dbReference type="InterPro" id="IPR020846">
    <property type="entry name" value="MFS_dom"/>
</dbReference>
<evidence type="ECO:0000256" key="4">
    <source>
        <dbReference type="ARBA" id="ARBA00022989"/>
    </source>
</evidence>
<evidence type="ECO:0000313" key="8">
    <source>
        <dbReference type="EMBL" id="KAH3710114.1"/>
    </source>
</evidence>
<evidence type="ECO:0000259" key="7">
    <source>
        <dbReference type="PROSITE" id="PS50850"/>
    </source>
</evidence>
<comment type="subcellular location">
    <subcellularLocation>
        <location evidence="1">Membrane</location>
        <topology evidence="1">Multi-pass membrane protein</topology>
    </subcellularLocation>
</comment>
<name>A0A9D3Z4L7_DREPO</name>
<feature type="transmembrane region" description="Helical" evidence="6">
    <location>
        <begin position="425"/>
        <end position="448"/>
    </location>
</feature>
<dbReference type="PANTHER" id="PTHR23506:SF26">
    <property type="entry name" value="MFS-TYPE TRANSPORTER SLC18B1"/>
    <property type="match status" value="1"/>
</dbReference>